<dbReference type="OrthoDB" id="4828421at2"/>
<evidence type="ECO:0000313" key="2">
    <source>
        <dbReference type="Proteomes" id="UP000092582"/>
    </source>
</evidence>
<reference evidence="1 2" key="1">
    <citation type="submission" date="2016-06" db="EMBL/GenBank/DDBJ databases">
        <title>Genome sequencing of Cryobacterium arcticum PAMC 27867.</title>
        <authorList>
            <person name="Lee J."/>
            <person name="Kim O.-S."/>
        </authorList>
    </citation>
    <scope>NUCLEOTIDE SEQUENCE [LARGE SCALE GENOMIC DNA]</scope>
    <source>
        <strain evidence="1 2">PAMC 27867</strain>
    </source>
</reference>
<evidence type="ECO:0008006" key="3">
    <source>
        <dbReference type="Google" id="ProtNLM"/>
    </source>
</evidence>
<dbReference type="RefSeq" id="WP_066598553.1">
    <property type="nucleotide sequence ID" value="NZ_CP016282.1"/>
</dbReference>
<gene>
    <name evidence="1" type="ORF">PA27867_3723</name>
</gene>
<protein>
    <recommendedName>
        <fullName evidence="3">BON domain-containing protein</fullName>
    </recommendedName>
</protein>
<dbReference type="STRING" id="670052.PA27867_3723"/>
<sequence>MPPRLADPHRFEIRIQGQLDAGWSDWFDGFELTDCRDGTTILTGTVTDQAALHGILRRIGDVGLTLLSVNPTPTRP</sequence>
<evidence type="ECO:0000313" key="1">
    <source>
        <dbReference type="EMBL" id="ANP74640.1"/>
    </source>
</evidence>
<dbReference type="EMBL" id="CP016282">
    <property type="protein sequence ID" value="ANP74640.1"/>
    <property type="molecule type" value="Genomic_DNA"/>
</dbReference>
<name>A0A1B1BPP2_9MICO</name>
<dbReference type="AlphaFoldDB" id="A0A1B1BPP2"/>
<keyword evidence="2" id="KW-1185">Reference proteome</keyword>
<dbReference type="PATRIC" id="fig|670052.7.peg.3828"/>
<organism evidence="1 2">
    <name type="scientific">Cryobacterium arcticum</name>
    <dbReference type="NCBI Taxonomy" id="670052"/>
    <lineage>
        <taxon>Bacteria</taxon>
        <taxon>Bacillati</taxon>
        <taxon>Actinomycetota</taxon>
        <taxon>Actinomycetes</taxon>
        <taxon>Micrococcales</taxon>
        <taxon>Microbacteriaceae</taxon>
        <taxon>Cryobacterium</taxon>
    </lineage>
</organism>
<dbReference type="Proteomes" id="UP000092582">
    <property type="component" value="Chromosome 1"/>
</dbReference>
<accession>A0A1B1BPP2</accession>
<proteinExistence type="predicted"/>
<dbReference type="KEGG" id="cart:PA27867_3723"/>